<dbReference type="GO" id="GO:0004644">
    <property type="term" value="F:phosphoribosylglycinamide formyltransferase activity"/>
    <property type="evidence" value="ECO:0007669"/>
    <property type="project" value="UniProtKB-UniRule"/>
</dbReference>
<feature type="binding site" evidence="4">
    <location>
        <begin position="21"/>
        <end position="23"/>
    </location>
    <ligand>
        <name>N(1)-(5-phospho-beta-D-ribosyl)glycinamide</name>
        <dbReference type="ChEBI" id="CHEBI:143788"/>
    </ligand>
</feature>
<feature type="binding site" evidence="4">
    <location>
        <begin position="99"/>
        <end position="102"/>
    </location>
    <ligand>
        <name>(6R)-10-formyltetrahydrofolate</name>
        <dbReference type="ChEBI" id="CHEBI:195366"/>
    </ligand>
</feature>
<evidence type="ECO:0000259" key="5">
    <source>
        <dbReference type="Pfam" id="PF00551"/>
    </source>
</evidence>
<organism evidence="6 7">
    <name type="scientific">Paraglaciecola psychrophila 170</name>
    <dbReference type="NCBI Taxonomy" id="1129794"/>
    <lineage>
        <taxon>Bacteria</taxon>
        <taxon>Pseudomonadati</taxon>
        <taxon>Pseudomonadota</taxon>
        <taxon>Gammaproteobacteria</taxon>
        <taxon>Alteromonadales</taxon>
        <taxon>Alteromonadaceae</taxon>
        <taxon>Paraglaciecola</taxon>
    </lineage>
</organism>
<evidence type="ECO:0000313" key="7">
    <source>
        <dbReference type="Proteomes" id="UP000011864"/>
    </source>
</evidence>
<evidence type="ECO:0000256" key="3">
    <source>
        <dbReference type="ARBA" id="ARBA00022755"/>
    </source>
</evidence>
<dbReference type="NCBIfam" id="TIGR00639">
    <property type="entry name" value="PurN"/>
    <property type="match status" value="1"/>
</dbReference>
<evidence type="ECO:0000256" key="4">
    <source>
        <dbReference type="HAMAP-Rule" id="MF_01930"/>
    </source>
</evidence>
<feature type="active site" description="Proton donor" evidence="4">
    <location>
        <position position="118"/>
    </location>
</feature>
<keyword evidence="7" id="KW-1185">Reference proteome</keyword>
<comment type="similarity">
    <text evidence="4">Belongs to the GART family.</text>
</comment>
<evidence type="ECO:0000313" key="6">
    <source>
        <dbReference type="EMBL" id="AGH44615.1"/>
    </source>
</evidence>
<dbReference type="Proteomes" id="UP000011864">
    <property type="component" value="Chromosome"/>
</dbReference>
<dbReference type="UniPathway" id="UPA00074">
    <property type="reaction ID" value="UER00126"/>
</dbReference>
<dbReference type="STRING" id="1129794.C427_2506"/>
<dbReference type="InterPro" id="IPR004607">
    <property type="entry name" value="GART"/>
</dbReference>
<evidence type="ECO:0000256" key="1">
    <source>
        <dbReference type="ARBA" id="ARBA00005054"/>
    </source>
</evidence>
<dbReference type="Gene3D" id="3.40.50.170">
    <property type="entry name" value="Formyl transferase, N-terminal domain"/>
    <property type="match status" value="1"/>
</dbReference>
<dbReference type="HAMAP" id="MF_01930">
    <property type="entry name" value="PurN"/>
    <property type="match status" value="1"/>
</dbReference>
<protein>
    <recommendedName>
        <fullName evidence="4">Phosphoribosylglycinamide formyltransferase</fullName>
        <ecNumber evidence="4">2.1.2.2</ecNumber>
    </recommendedName>
    <alternativeName>
        <fullName evidence="4">5'-phosphoribosylglycinamide transformylase</fullName>
    </alternativeName>
    <alternativeName>
        <fullName evidence="4">GAR transformylase</fullName>
        <shortName evidence="4">GART</shortName>
    </alternativeName>
</protein>
<evidence type="ECO:0000256" key="2">
    <source>
        <dbReference type="ARBA" id="ARBA00022679"/>
    </source>
</evidence>
<feature type="domain" description="Formyl transferase N-terminal" evidence="5">
    <location>
        <begin position="12"/>
        <end position="191"/>
    </location>
</feature>
<dbReference type="InterPro" id="IPR036477">
    <property type="entry name" value="Formyl_transf_N_sf"/>
</dbReference>
<sequence length="221" mass="24630">MAEQKTHMSKKSIVVLLSGNGSNLQAIIDEISRQKINAKIVAVIANQKTAYGLIRAENAGIPAICIDHTSFASREDYDTQMASCINEFNPNLIVLAGFMRILTPAFVENYQGRILNIHPSLLPKYKGLQTHQRAIDAGDEEHGASVHFVTPELDGGPVVLQSKVPIFEQQDAQELADRVQQQERQMYPLVIKWFCEDRLKMIDNKAVLDNQILAEEGYAIG</sequence>
<gene>
    <name evidence="4" type="primary">purN</name>
    <name evidence="6" type="ORF">C427_2506</name>
</gene>
<dbReference type="SUPFAM" id="SSF53328">
    <property type="entry name" value="Formyltransferase"/>
    <property type="match status" value="1"/>
</dbReference>
<accession>K7AP79</accession>
<comment type="pathway">
    <text evidence="1 4">Purine metabolism; IMP biosynthesis via de novo pathway; N(2)-formyl-N(1)-(5-phospho-D-ribosyl)glycinamide from N(1)-(5-phospho-D-ribosyl)glycinamide (10-formyl THF route): step 1/1.</text>
</comment>
<dbReference type="KEGG" id="gps:C427_2506"/>
<dbReference type="InterPro" id="IPR002376">
    <property type="entry name" value="Formyl_transf_N"/>
</dbReference>
<dbReference type="eggNOG" id="COG0299">
    <property type="taxonomic scope" value="Bacteria"/>
</dbReference>
<dbReference type="GO" id="GO:0006189">
    <property type="term" value="P:'de novo' IMP biosynthetic process"/>
    <property type="evidence" value="ECO:0007669"/>
    <property type="project" value="UniProtKB-UniRule"/>
</dbReference>
<proteinExistence type="inferred from homology"/>
<keyword evidence="2 4" id="KW-0808">Transferase</keyword>
<name>K7AP79_9ALTE</name>
<comment type="catalytic activity">
    <reaction evidence="4">
        <text>N(1)-(5-phospho-beta-D-ribosyl)glycinamide + (6R)-10-formyltetrahydrofolate = N(2)-formyl-N(1)-(5-phospho-beta-D-ribosyl)glycinamide + (6S)-5,6,7,8-tetrahydrofolate + H(+)</text>
        <dbReference type="Rhea" id="RHEA:15053"/>
        <dbReference type="ChEBI" id="CHEBI:15378"/>
        <dbReference type="ChEBI" id="CHEBI:57453"/>
        <dbReference type="ChEBI" id="CHEBI:143788"/>
        <dbReference type="ChEBI" id="CHEBI:147286"/>
        <dbReference type="ChEBI" id="CHEBI:195366"/>
        <dbReference type="EC" id="2.1.2.2"/>
    </reaction>
</comment>
<feature type="binding site" evidence="4">
    <location>
        <position position="74"/>
    </location>
    <ligand>
        <name>(6R)-10-formyltetrahydrofolate</name>
        <dbReference type="ChEBI" id="CHEBI:195366"/>
    </ligand>
</feature>
<comment type="function">
    <text evidence="4">Catalyzes the transfer of a formyl group from 10-formyltetrahydrofolate to 5-phospho-ribosyl-glycinamide (GAR), producing 5-phospho-ribosyl-N-formylglycinamide (FGAR) and tetrahydrofolate.</text>
</comment>
<dbReference type="EMBL" id="CP003837">
    <property type="protein sequence ID" value="AGH44615.1"/>
    <property type="molecule type" value="Genomic_DNA"/>
</dbReference>
<dbReference type="HOGENOM" id="CLU_038395_1_1_6"/>
<dbReference type="CDD" id="cd08645">
    <property type="entry name" value="FMT_core_GART"/>
    <property type="match status" value="1"/>
</dbReference>
<reference evidence="6 7" key="1">
    <citation type="journal article" date="2013" name="Genome Announc.">
        <title>Complete Genome Sequence of Glaciecola psychrophila Strain 170T.</title>
        <authorList>
            <person name="Yin J."/>
            <person name="Chen J."/>
            <person name="Liu G."/>
            <person name="Yu Y."/>
            <person name="Song L."/>
            <person name="Wang X."/>
            <person name="Qu X."/>
        </authorList>
    </citation>
    <scope>NUCLEOTIDE SEQUENCE [LARGE SCALE GENOMIC DNA]</scope>
    <source>
        <strain evidence="6 7">170</strain>
    </source>
</reference>
<dbReference type="PANTHER" id="PTHR43369:SF2">
    <property type="entry name" value="PHOSPHORIBOSYLGLYCINAMIDE FORMYLTRANSFERASE"/>
    <property type="match status" value="1"/>
</dbReference>
<keyword evidence="3 4" id="KW-0658">Purine biosynthesis</keyword>
<dbReference type="OrthoDB" id="9806170at2"/>
<dbReference type="Pfam" id="PF00551">
    <property type="entry name" value="Formyl_trans_N"/>
    <property type="match status" value="1"/>
</dbReference>
<dbReference type="AlphaFoldDB" id="K7AP79"/>
<dbReference type="PANTHER" id="PTHR43369">
    <property type="entry name" value="PHOSPHORIBOSYLGLYCINAMIDE FORMYLTRANSFERASE"/>
    <property type="match status" value="1"/>
</dbReference>
<dbReference type="EC" id="2.1.2.2" evidence="4"/>
<dbReference type="GO" id="GO:0005829">
    <property type="term" value="C:cytosol"/>
    <property type="evidence" value="ECO:0007669"/>
    <property type="project" value="TreeGrafter"/>
</dbReference>
<feature type="binding site" evidence="4">
    <location>
        <position position="116"/>
    </location>
    <ligand>
        <name>(6R)-10-formyltetrahydrofolate</name>
        <dbReference type="ChEBI" id="CHEBI:195366"/>
    </ligand>
</feature>
<feature type="site" description="Raises pKa of active site His" evidence="4">
    <location>
        <position position="154"/>
    </location>
</feature>
<dbReference type="PATRIC" id="fig|1129794.4.peg.2485"/>